<feature type="domain" description="Competence protein CoiA-like N-terminal" evidence="2">
    <location>
        <begin position="21"/>
        <end position="64"/>
    </location>
</feature>
<protein>
    <recommendedName>
        <fullName evidence="6">Competence protein CoiA</fullName>
    </recommendedName>
</protein>
<comment type="caution">
    <text evidence="4">The sequence shown here is derived from an EMBL/GenBank/DDBJ whole genome shotgun (WGS) entry which is preliminary data.</text>
</comment>
<dbReference type="Pfam" id="PF25166">
    <property type="entry name" value="CoiA_C"/>
    <property type="match status" value="1"/>
</dbReference>
<feature type="domain" description="Competence protein CoiA nuclease-like" evidence="1">
    <location>
        <begin position="70"/>
        <end position="225"/>
    </location>
</feature>
<dbReference type="InterPro" id="IPR021176">
    <property type="entry name" value="Competence-induced_CoiA"/>
</dbReference>
<dbReference type="OrthoDB" id="3784230at2"/>
<evidence type="ECO:0000313" key="5">
    <source>
        <dbReference type="Proteomes" id="UP000326671"/>
    </source>
</evidence>
<dbReference type="InterPro" id="IPR057252">
    <property type="entry name" value="CoiA_C"/>
</dbReference>
<sequence>MVLLTAIRKDGTLVHLLPRRPKELLKREKGKGEFFCPECKEKVIMKIGTKKMEHFAHEKGSVCAESYERETDYHINGKLQLYQWLEKQQFAPQLEPYYSSIRQRPDIGVSCFDKNFAIEFQCAVIPSELMGKRTNQYRSKEIVPIWILGGKNIKRKGKGKVSLSSFDYLFLTKSSSGLWYLPAYCPSSNFFILLSNISPVTTKNALCDLSIFSHQCFLFQHLIAPVKRNITYNSSAWRHEIGAQKSNLLVQGYYSSHFIKELYLRGMNISLLPSIIGLPVPNAPFIETPPLIWQAYLFMDHIYKKKEGIITLGEVYRSFVQRINKGQIKLRSLPLVPECTPARPLSEYLHLLVRLKVLEGVNFNTFKIRKEVQIPEHYIKQQEQEDDFYHQFEHELFK</sequence>
<feature type="domain" description="Competence protein CoiA C-terminal" evidence="3">
    <location>
        <begin position="255"/>
        <end position="377"/>
    </location>
</feature>
<evidence type="ECO:0000259" key="1">
    <source>
        <dbReference type="Pfam" id="PF06054"/>
    </source>
</evidence>
<dbReference type="Pfam" id="PF06054">
    <property type="entry name" value="CoiA_nuc"/>
    <property type="match status" value="1"/>
</dbReference>
<dbReference type="InterPro" id="IPR057253">
    <property type="entry name" value="CoiA-like_N"/>
</dbReference>
<evidence type="ECO:0000313" key="4">
    <source>
        <dbReference type="EMBL" id="KAA9027567.1"/>
    </source>
</evidence>
<dbReference type="InterPro" id="IPR010330">
    <property type="entry name" value="CoiA_nuc"/>
</dbReference>
<evidence type="ECO:0000259" key="2">
    <source>
        <dbReference type="Pfam" id="PF25164"/>
    </source>
</evidence>
<keyword evidence="5" id="KW-1185">Reference proteome</keyword>
<evidence type="ECO:0000259" key="3">
    <source>
        <dbReference type="Pfam" id="PF25166"/>
    </source>
</evidence>
<evidence type="ECO:0008006" key="6">
    <source>
        <dbReference type="Google" id="ProtNLM"/>
    </source>
</evidence>
<dbReference type="Pfam" id="PF25164">
    <property type="entry name" value="CoiA_N"/>
    <property type="match status" value="1"/>
</dbReference>
<reference evidence="4 5" key="1">
    <citation type="submission" date="2019-09" db="EMBL/GenBank/DDBJ databases">
        <title>Whole genome sequences of isolates from the Mars Exploration Rovers.</title>
        <authorList>
            <person name="Seuylemezian A."/>
            <person name="Vaishampayan P."/>
        </authorList>
    </citation>
    <scope>NUCLEOTIDE SEQUENCE [LARGE SCALE GENOMIC DNA]</scope>
    <source>
        <strain evidence="4 5">MER_TA_151</strain>
    </source>
</reference>
<dbReference type="Proteomes" id="UP000326671">
    <property type="component" value="Unassembled WGS sequence"/>
</dbReference>
<dbReference type="EMBL" id="VYKL01000013">
    <property type="protein sequence ID" value="KAA9027567.1"/>
    <property type="molecule type" value="Genomic_DNA"/>
</dbReference>
<dbReference type="PIRSF" id="PIRSF007487">
    <property type="entry name" value="Competence-induced_CoiA_bac"/>
    <property type="match status" value="1"/>
</dbReference>
<organism evidence="4 5">
    <name type="scientific">Niallia endozanthoxylica</name>
    <dbReference type="NCBI Taxonomy" id="2036016"/>
    <lineage>
        <taxon>Bacteria</taxon>
        <taxon>Bacillati</taxon>
        <taxon>Bacillota</taxon>
        <taxon>Bacilli</taxon>
        <taxon>Bacillales</taxon>
        <taxon>Bacillaceae</taxon>
        <taxon>Niallia</taxon>
    </lineage>
</organism>
<accession>A0A5J5HXP7</accession>
<name>A0A5J5HXP7_9BACI</name>
<gene>
    <name evidence="4" type="ORF">F4V44_06095</name>
</gene>
<proteinExistence type="predicted"/>
<dbReference type="AlphaFoldDB" id="A0A5J5HXP7"/>